<reference evidence="1 2" key="1">
    <citation type="submission" date="2016-03" db="EMBL/GenBank/DDBJ databases">
        <title>Genome sequence of Rhodococcus kyotonensis KB10.</title>
        <authorList>
            <person name="Jeong H."/>
            <person name="Hong C.E."/>
            <person name="Jo S.H."/>
            <person name="Park J.M."/>
        </authorList>
    </citation>
    <scope>NUCLEOTIDE SEQUENCE [LARGE SCALE GENOMIC DNA]</scope>
    <source>
        <strain evidence="1 2">KB10</strain>
    </source>
</reference>
<organism evidence="1 2">
    <name type="scientific">Rhodococcoides kyotonense</name>
    <dbReference type="NCBI Taxonomy" id="398843"/>
    <lineage>
        <taxon>Bacteria</taxon>
        <taxon>Bacillati</taxon>
        <taxon>Actinomycetota</taxon>
        <taxon>Actinomycetes</taxon>
        <taxon>Mycobacteriales</taxon>
        <taxon>Nocardiaceae</taxon>
        <taxon>Rhodococcoides</taxon>
    </lineage>
</organism>
<dbReference type="Proteomes" id="UP000077519">
    <property type="component" value="Unassembled WGS sequence"/>
</dbReference>
<keyword evidence="2" id="KW-1185">Reference proteome</keyword>
<protein>
    <submittedName>
        <fullName evidence="1">Uncharacterized protein</fullName>
    </submittedName>
</protein>
<gene>
    <name evidence="1" type="ORF">A3K89_07185</name>
</gene>
<dbReference type="EMBL" id="LVHI01000023">
    <property type="protein sequence ID" value="OAK52589.1"/>
    <property type="molecule type" value="Genomic_DNA"/>
</dbReference>
<evidence type="ECO:0000313" key="2">
    <source>
        <dbReference type="Proteomes" id="UP000077519"/>
    </source>
</evidence>
<dbReference type="AlphaFoldDB" id="A0A177YBK1"/>
<proteinExistence type="predicted"/>
<comment type="caution">
    <text evidence="1">The sequence shown here is derived from an EMBL/GenBank/DDBJ whole genome shotgun (WGS) entry which is preliminary data.</text>
</comment>
<accession>A0A177YBK1</accession>
<evidence type="ECO:0000313" key="1">
    <source>
        <dbReference type="EMBL" id="OAK52589.1"/>
    </source>
</evidence>
<sequence length="70" mass="7755">MIEHRGATVRTDCVGDSVATHQKRSGAGGRRESCSGRAYVVHEVRRLDDRAQLELVSSHHAVHPFLVDAY</sequence>
<name>A0A177YBK1_9NOCA</name>